<dbReference type="OrthoDB" id="9787658at2"/>
<dbReference type="Gene3D" id="3.10.129.10">
    <property type="entry name" value="Hotdog Thioesterase"/>
    <property type="match status" value="1"/>
</dbReference>
<dbReference type="PANTHER" id="PTHR45398:SF1">
    <property type="entry name" value="ENZYME, PUTATIVE (JCVI)-RELATED"/>
    <property type="match status" value="1"/>
</dbReference>
<comment type="caution">
    <text evidence="3">The sequence shown here is derived from an EMBL/GenBank/DDBJ whole genome shotgun (WGS) entry which is preliminary data.</text>
</comment>
<keyword evidence="4" id="KW-1185">Reference proteome</keyword>
<sequence length="578" mass="61690">MAEALALEDLLVHGRPPGHPVARRDEQLLDFAALQARAAGWRAAFHAHGGLRHALFLEDTFDFAAALLGAWHAGVCVYLPADARPATLDALRAHVHGFAGRGPAGLTPLTPVPDAVADFRPLSPDLAALVVYTSGSSGEPTAIPKRLSQLSREVATLGALFDAEAGDAPVLATVSHQHIYGLLFRVLWPLASGRPFDAHGLPYPEDIVAALKAAGPALLVASPAHLKRLPASLDWAAVRGNLRGLFSSGGPLSPEALQACRDLLGRAPVEVYGSSETGGVAWRRRDTDDAASWRVMPGVEVRAGSGSGSSSGSPDDDVLAVRSPHLDLAEGAWFTTEDRARAVPGGFELLGRRDRLLKLEEKRVSLSAMERALVDGGLLREARVLPLADGHRVTLAVVAVPDAEGWRLQEAGGRRSLSQALREKLAPHFESSALPRRFRYLEAMPVNPQGKSTEAALAALFDPRRPPFHVLERTAERVLLSVEAQAGSPYFDGHFPGTPILPGVVQLEWALLLGREHFALPPDFLRMETLKFQQVIPPDTRLTLELTWAAESGRLGFKLTSDAGAHASGRIVLGGGVG</sequence>
<evidence type="ECO:0000259" key="2">
    <source>
        <dbReference type="Pfam" id="PF22818"/>
    </source>
</evidence>
<feature type="domain" description="ApeI dehydratase-like" evidence="2">
    <location>
        <begin position="474"/>
        <end position="570"/>
    </location>
</feature>
<dbReference type="EMBL" id="RAWG01000012">
    <property type="protein sequence ID" value="RKH47318.1"/>
    <property type="molecule type" value="Genomic_DNA"/>
</dbReference>
<dbReference type="RefSeq" id="WP_120623754.1">
    <property type="nucleotide sequence ID" value="NZ_RAWG01000012.1"/>
</dbReference>
<dbReference type="Gene3D" id="3.40.50.12780">
    <property type="entry name" value="N-terminal domain of ligase-like"/>
    <property type="match status" value="1"/>
</dbReference>
<keyword evidence="3" id="KW-0436">Ligase</keyword>
<dbReference type="AlphaFoldDB" id="A0A3A8NSV4"/>
<dbReference type="SUPFAM" id="SSF54637">
    <property type="entry name" value="Thioesterase/thiol ester dehydrase-isomerase"/>
    <property type="match status" value="1"/>
</dbReference>
<dbReference type="InterPro" id="IPR029069">
    <property type="entry name" value="HotDog_dom_sf"/>
</dbReference>
<organism evidence="3 4">
    <name type="scientific">Corallococcus sicarius</name>
    <dbReference type="NCBI Taxonomy" id="2316726"/>
    <lineage>
        <taxon>Bacteria</taxon>
        <taxon>Pseudomonadati</taxon>
        <taxon>Myxococcota</taxon>
        <taxon>Myxococcia</taxon>
        <taxon>Myxococcales</taxon>
        <taxon>Cystobacterineae</taxon>
        <taxon>Myxococcaceae</taxon>
        <taxon>Corallococcus</taxon>
    </lineage>
</organism>
<evidence type="ECO:0000259" key="1">
    <source>
        <dbReference type="Pfam" id="PF00501"/>
    </source>
</evidence>
<evidence type="ECO:0000313" key="3">
    <source>
        <dbReference type="EMBL" id="RKH47318.1"/>
    </source>
</evidence>
<dbReference type="Pfam" id="PF22818">
    <property type="entry name" value="ApeI-like"/>
    <property type="match status" value="1"/>
</dbReference>
<proteinExistence type="predicted"/>
<dbReference type="GO" id="GO:0016874">
    <property type="term" value="F:ligase activity"/>
    <property type="evidence" value="ECO:0007669"/>
    <property type="project" value="UniProtKB-KW"/>
</dbReference>
<dbReference type="InterPro" id="IPR054545">
    <property type="entry name" value="ApeI-like"/>
</dbReference>
<dbReference type="Pfam" id="PF00501">
    <property type="entry name" value="AMP-binding"/>
    <property type="match status" value="1"/>
</dbReference>
<reference evidence="4" key="1">
    <citation type="submission" date="2018-09" db="EMBL/GenBank/DDBJ databases">
        <authorList>
            <person name="Livingstone P.G."/>
            <person name="Whitworth D.E."/>
        </authorList>
    </citation>
    <scope>NUCLEOTIDE SEQUENCE [LARGE SCALE GENOMIC DNA]</scope>
    <source>
        <strain evidence="4">CA040B</strain>
    </source>
</reference>
<dbReference type="Gene3D" id="3.30.300.30">
    <property type="match status" value="1"/>
</dbReference>
<gene>
    <name evidence="3" type="ORF">D7X12_03010</name>
</gene>
<feature type="domain" description="AMP-dependent synthetase/ligase" evidence="1">
    <location>
        <begin position="119"/>
        <end position="301"/>
    </location>
</feature>
<dbReference type="InterPro" id="IPR000873">
    <property type="entry name" value="AMP-dep_synth/lig_dom"/>
</dbReference>
<dbReference type="SUPFAM" id="SSF56801">
    <property type="entry name" value="Acetyl-CoA synthetase-like"/>
    <property type="match status" value="1"/>
</dbReference>
<dbReference type="InterPro" id="IPR045851">
    <property type="entry name" value="AMP-bd_C_sf"/>
</dbReference>
<dbReference type="InterPro" id="IPR042099">
    <property type="entry name" value="ANL_N_sf"/>
</dbReference>
<dbReference type="Proteomes" id="UP000273405">
    <property type="component" value="Unassembled WGS sequence"/>
</dbReference>
<accession>A0A3A8NSV4</accession>
<dbReference type="PANTHER" id="PTHR45398">
    <property type="match status" value="1"/>
</dbReference>
<protein>
    <submittedName>
        <fullName evidence="3">4-coumarate--CoA ligase</fullName>
    </submittedName>
</protein>
<evidence type="ECO:0000313" key="4">
    <source>
        <dbReference type="Proteomes" id="UP000273405"/>
    </source>
</evidence>
<name>A0A3A8NSV4_9BACT</name>